<dbReference type="InterPro" id="IPR001434">
    <property type="entry name" value="OmcB-like_DUF11"/>
</dbReference>
<accession>A0ABD5WLE7</accession>
<feature type="compositionally biased region" description="Basic residues" evidence="1">
    <location>
        <begin position="302"/>
        <end position="327"/>
    </location>
</feature>
<feature type="region of interest" description="Disordered" evidence="1">
    <location>
        <begin position="279"/>
        <end position="337"/>
    </location>
</feature>
<dbReference type="PANTHER" id="PTHR35902:SF3">
    <property type="entry name" value="NPCBM-ASSOCIATED, NEW3 DOMAIN OF ALPHA-GALACTOSIDASE"/>
    <property type="match status" value="1"/>
</dbReference>
<evidence type="ECO:0000256" key="1">
    <source>
        <dbReference type="SAM" id="MobiDB-lite"/>
    </source>
</evidence>
<gene>
    <name evidence="3" type="ORF">ACFQJ6_10830</name>
</gene>
<feature type="domain" description="DUF11" evidence="2">
    <location>
        <begin position="185"/>
        <end position="276"/>
    </location>
</feature>
<evidence type="ECO:0000313" key="3">
    <source>
        <dbReference type="EMBL" id="MFC7080540.1"/>
    </source>
</evidence>
<keyword evidence="4" id="KW-1185">Reference proteome</keyword>
<sequence length="337" mass="36858">MRLTALAFVVATVVAAGATPAVPALAQDEGTVVGRPNLELSATENRFGPGERAIFEVFVSNNGDIDRGGPSELEERVTTARNVRLEIQDDRLPPALAEGLQVETSEIFAGSVPEGASGPFAFNVEISESVAPGTYEIPVEVTYDYTNFVRYGPNQAPEYGDSQRTQTAYFTVVVEDRPQFDIRTQNLTRVPAGDTATYRINVTNSGTSPATDARVQLSVANTSIFFGGPDNPQQRTSVFFRSVAPGETKTFTVTVGADRNTAPGTYLADAFVSYTNANGVQERSEAPDVRRVGRRRTDVRGQRRSQHSQGRRHRSRQRATGQHRHEQRHGGSRRDDR</sequence>
<comment type="caution">
    <text evidence="3">The sequence shown here is derived from an EMBL/GenBank/DDBJ whole genome shotgun (WGS) entry which is preliminary data.</text>
</comment>
<dbReference type="InterPro" id="IPR013783">
    <property type="entry name" value="Ig-like_fold"/>
</dbReference>
<dbReference type="Gene3D" id="2.60.40.10">
    <property type="entry name" value="Immunoglobulins"/>
    <property type="match status" value="1"/>
</dbReference>
<feature type="compositionally biased region" description="Basic and acidic residues" evidence="1">
    <location>
        <begin position="328"/>
        <end position="337"/>
    </location>
</feature>
<dbReference type="RefSeq" id="WP_382209768.1">
    <property type="nucleotide sequence ID" value="NZ_JBHSZH010000005.1"/>
</dbReference>
<dbReference type="AlphaFoldDB" id="A0ABD5WLE7"/>
<name>A0ABD5WLE7_9EURY</name>
<dbReference type="Proteomes" id="UP001596407">
    <property type="component" value="Unassembled WGS sequence"/>
</dbReference>
<dbReference type="NCBIfam" id="TIGR01451">
    <property type="entry name" value="B_ant_repeat"/>
    <property type="match status" value="1"/>
</dbReference>
<dbReference type="EMBL" id="JBHSZH010000005">
    <property type="protein sequence ID" value="MFC7080540.1"/>
    <property type="molecule type" value="Genomic_DNA"/>
</dbReference>
<reference evidence="3 4" key="1">
    <citation type="journal article" date="2019" name="Int. J. Syst. Evol. Microbiol.">
        <title>The Global Catalogue of Microorganisms (GCM) 10K type strain sequencing project: providing services to taxonomists for standard genome sequencing and annotation.</title>
        <authorList>
            <consortium name="The Broad Institute Genomics Platform"/>
            <consortium name="The Broad Institute Genome Sequencing Center for Infectious Disease"/>
            <person name="Wu L."/>
            <person name="Ma J."/>
        </authorList>
    </citation>
    <scope>NUCLEOTIDE SEQUENCE [LARGE SCALE GENOMIC DNA]</scope>
    <source>
        <strain evidence="3 4">DT72</strain>
    </source>
</reference>
<dbReference type="Pfam" id="PF01345">
    <property type="entry name" value="DUF11"/>
    <property type="match status" value="1"/>
</dbReference>
<dbReference type="InterPro" id="IPR047589">
    <property type="entry name" value="DUF11_rpt"/>
</dbReference>
<feature type="compositionally biased region" description="Basic and acidic residues" evidence="1">
    <location>
        <begin position="282"/>
        <end position="301"/>
    </location>
</feature>
<organism evidence="3 4">
    <name type="scientific">Halorussus caseinilyticus</name>
    <dbReference type="NCBI Taxonomy" id="3034025"/>
    <lineage>
        <taxon>Archaea</taxon>
        <taxon>Methanobacteriati</taxon>
        <taxon>Methanobacteriota</taxon>
        <taxon>Stenosarchaea group</taxon>
        <taxon>Halobacteria</taxon>
        <taxon>Halobacteriales</taxon>
        <taxon>Haladaptataceae</taxon>
        <taxon>Halorussus</taxon>
    </lineage>
</organism>
<dbReference type="PANTHER" id="PTHR35902">
    <property type="entry name" value="S-LAYER DOMAIN-LIKE PROTEIN-RELATED"/>
    <property type="match status" value="1"/>
</dbReference>
<evidence type="ECO:0000259" key="2">
    <source>
        <dbReference type="Pfam" id="PF01345"/>
    </source>
</evidence>
<protein>
    <submittedName>
        <fullName evidence="3">COG1361 S-layer family protein</fullName>
    </submittedName>
</protein>
<proteinExistence type="predicted"/>
<evidence type="ECO:0000313" key="4">
    <source>
        <dbReference type="Proteomes" id="UP001596407"/>
    </source>
</evidence>